<evidence type="ECO:0000256" key="1">
    <source>
        <dbReference type="SAM" id="MobiDB-lite"/>
    </source>
</evidence>
<keyword evidence="3" id="KW-1185">Reference proteome</keyword>
<protein>
    <submittedName>
        <fullName evidence="2">Uncharacterized protein</fullName>
    </submittedName>
</protein>
<evidence type="ECO:0000313" key="2">
    <source>
        <dbReference type="EnsemblPlants" id="LPERR04G00750.1"/>
    </source>
</evidence>
<reference evidence="3" key="2">
    <citation type="submission" date="2013-12" db="EMBL/GenBank/DDBJ databases">
        <authorList>
            <person name="Yu Y."/>
            <person name="Lee S."/>
            <person name="de Baynast K."/>
            <person name="Wissotski M."/>
            <person name="Liu L."/>
            <person name="Talag J."/>
            <person name="Goicoechea J."/>
            <person name="Angelova A."/>
            <person name="Jetty R."/>
            <person name="Kudrna D."/>
            <person name="Golser W."/>
            <person name="Rivera L."/>
            <person name="Zhang J."/>
            <person name="Wing R."/>
        </authorList>
    </citation>
    <scope>NUCLEOTIDE SEQUENCE</scope>
</reference>
<organism evidence="2 3">
    <name type="scientific">Leersia perrieri</name>
    <dbReference type="NCBI Taxonomy" id="77586"/>
    <lineage>
        <taxon>Eukaryota</taxon>
        <taxon>Viridiplantae</taxon>
        <taxon>Streptophyta</taxon>
        <taxon>Embryophyta</taxon>
        <taxon>Tracheophyta</taxon>
        <taxon>Spermatophyta</taxon>
        <taxon>Magnoliopsida</taxon>
        <taxon>Liliopsida</taxon>
        <taxon>Poales</taxon>
        <taxon>Poaceae</taxon>
        <taxon>BOP clade</taxon>
        <taxon>Oryzoideae</taxon>
        <taxon>Oryzeae</taxon>
        <taxon>Oryzinae</taxon>
        <taxon>Leersia</taxon>
    </lineage>
</organism>
<reference evidence="2" key="3">
    <citation type="submission" date="2015-04" db="UniProtKB">
        <authorList>
            <consortium name="EnsemblPlants"/>
        </authorList>
    </citation>
    <scope>IDENTIFICATION</scope>
</reference>
<reference evidence="2 3" key="1">
    <citation type="submission" date="2012-08" db="EMBL/GenBank/DDBJ databases">
        <title>Oryza genome evolution.</title>
        <authorList>
            <person name="Wing R.A."/>
        </authorList>
    </citation>
    <scope>NUCLEOTIDE SEQUENCE</scope>
</reference>
<proteinExistence type="predicted"/>
<accession>A0A0D9W1Z0</accession>
<dbReference type="Gramene" id="LPERR04G00750.1">
    <property type="protein sequence ID" value="LPERR04G00750.1"/>
    <property type="gene ID" value="LPERR04G00750"/>
</dbReference>
<evidence type="ECO:0000313" key="3">
    <source>
        <dbReference type="Proteomes" id="UP000032180"/>
    </source>
</evidence>
<dbReference type="HOGENOM" id="CLU_2200726_0_0_1"/>
<feature type="region of interest" description="Disordered" evidence="1">
    <location>
        <begin position="24"/>
        <end position="51"/>
    </location>
</feature>
<name>A0A0D9W1Z0_9ORYZ</name>
<dbReference type="EnsemblPlants" id="LPERR04G00750.1">
    <property type="protein sequence ID" value="LPERR04G00750.1"/>
    <property type="gene ID" value="LPERR04G00750"/>
</dbReference>
<sequence length="108" mass="11417">MASSPPPPPPPVRSDVSRTLAPTAVSIKPARHHLRPATGRRPPSASEDPFSVSFATGIVSSLRRPVDPAGTSDPAAVPRAVDHTAADPGFSFNHIAKRLWRAPSSRIE</sequence>
<dbReference type="AlphaFoldDB" id="A0A0D9W1Z0"/>
<dbReference type="Proteomes" id="UP000032180">
    <property type="component" value="Chromosome 4"/>
</dbReference>